<dbReference type="PANTHER" id="PTHR24230">
    <property type="entry name" value="G-PROTEIN COUPLED RECEPTOR"/>
    <property type="match status" value="1"/>
</dbReference>
<gene>
    <name evidence="11" type="ORF">FSP39_011657</name>
</gene>
<comment type="caution">
    <text evidence="11">The sequence shown here is derived from an EMBL/GenBank/DDBJ whole genome shotgun (WGS) entry which is preliminary data.</text>
</comment>
<evidence type="ECO:0000256" key="3">
    <source>
        <dbReference type="ARBA" id="ARBA00022692"/>
    </source>
</evidence>
<feature type="transmembrane region" description="Helical" evidence="9">
    <location>
        <begin position="33"/>
        <end position="53"/>
    </location>
</feature>
<evidence type="ECO:0000256" key="5">
    <source>
        <dbReference type="ARBA" id="ARBA00023040"/>
    </source>
</evidence>
<evidence type="ECO:0000313" key="11">
    <source>
        <dbReference type="EMBL" id="KAK3108597.1"/>
    </source>
</evidence>
<evidence type="ECO:0000256" key="6">
    <source>
        <dbReference type="ARBA" id="ARBA00023136"/>
    </source>
</evidence>
<evidence type="ECO:0000256" key="8">
    <source>
        <dbReference type="ARBA" id="ARBA00023224"/>
    </source>
</evidence>
<evidence type="ECO:0000256" key="7">
    <source>
        <dbReference type="ARBA" id="ARBA00023170"/>
    </source>
</evidence>
<evidence type="ECO:0000259" key="10">
    <source>
        <dbReference type="PROSITE" id="PS50262"/>
    </source>
</evidence>
<feature type="transmembrane region" description="Helical" evidence="9">
    <location>
        <begin position="74"/>
        <end position="95"/>
    </location>
</feature>
<dbReference type="PRINTS" id="PR00237">
    <property type="entry name" value="GPCRRHODOPSN"/>
</dbReference>
<feature type="domain" description="G-protein coupled receptors family 1 profile" evidence="10">
    <location>
        <begin position="51"/>
        <end position="317"/>
    </location>
</feature>
<name>A0AA89CBS4_PINIB</name>
<dbReference type="CDD" id="cd00637">
    <property type="entry name" value="7tm_classA_rhodopsin-like"/>
    <property type="match status" value="1"/>
</dbReference>
<keyword evidence="5" id="KW-0297">G-protein coupled receptor</keyword>
<dbReference type="EMBL" id="VSWD01000001">
    <property type="protein sequence ID" value="KAK3108597.1"/>
    <property type="molecule type" value="Genomic_DNA"/>
</dbReference>
<keyword evidence="3 9" id="KW-0812">Transmembrane</keyword>
<sequence>MASSLIIDLMNALNHTTPTPDYGIRDPKGINRIPAIVFSWVLVVFGTIGNGHALILNIQRFREQTSTKQRKSPYVVFVLSLAILDLFTCVLILPLDTIDISTQFAILSVSVCKLFRFFQFFLHASSILQVTLICIHCWRKVFYPKRRQIQRRLAFKLCLVCYLIAVPIAIPSAVLAGYSTKTINGESGPICFTVSDAYSDAMPPKVYSGFLAFAFVTCLIIICSFYIALIRYYCQVRQERMAVENGTKTSKQPGKTTFTLLILTLVFLVSYLPFLIIAFIVVVKSDFRKGWNIATFATYRVFVRFPYLNNVLNPVVYGCEDHEFRKRLKQKYAPLLEKVSF</sequence>
<accession>A0AA89CBS4</accession>
<evidence type="ECO:0000313" key="12">
    <source>
        <dbReference type="Proteomes" id="UP001186944"/>
    </source>
</evidence>
<dbReference type="Proteomes" id="UP001186944">
    <property type="component" value="Unassembled WGS sequence"/>
</dbReference>
<dbReference type="GO" id="GO:0005886">
    <property type="term" value="C:plasma membrane"/>
    <property type="evidence" value="ECO:0007669"/>
    <property type="project" value="UniProtKB-SubCell"/>
</dbReference>
<dbReference type="AlphaFoldDB" id="A0AA89CBS4"/>
<proteinExistence type="predicted"/>
<dbReference type="PROSITE" id="PS50262">
    <property type="entry name" value="G_PROTEIN_RECEP_F1_2"/>
    <property type="match status" value="1"/>
</dbReference>
<keyword evidence="2" id="KW-1003">Cell membrane</keyword>
<comment type="subcellular location">
    <subcellularLocation>
        <location evidence="1">Cell membrane</location>
        <topology evidence="1">Multi-pass membrane protein</topology>
    </subcellularLocation>
</comment>
<protein>
    <recommendedName>
        <fullName evidence="10">G-protein coupled receptors family 1 profile domain-containing protein</fullName>
    </recommendedName>
</protein>
<dbReference type="Pfam" id="PF00001">
    <property type="entry name" value="7tm_1"/>
    <property type="match status" value="1"/>
</dbReference>
<keyword evidence="4 9" id="KW-1133">Transmembrane helix</keyword>
<keyword evidence="12" id="KW-1185">Reference proteome</keyword>
<evidence type="ECO:0000256" key="9">
    <source>
        <dbReference type="SAM" id="Phobius"/>
    </source>
</evidence>
<feature type="transmembrane region" description="Helical" evidence="9">
    <location>
        <begin position="159"/>
        <end position="178"/>
    </location>
</feature>
<dbReference type="Gene3D" id="1.20.1070.10">
    <property type="entry name" value="Rhodopsin 7-helix transmembrane proteins"/>
    <property type="match status" value="1"/>
</dbReference>
<dbReference type="GO" id="GO:0007218">
    <property type="term" value="P:neuropeptide signaling pathway"/>
    <property type="evidence" value="ECO:0007669"/>
    <property type="project" value="TreeGrafter"/>
</dbReference>
<keyword evidence="6 9" id="KW-0472">Membrane</keyword>
<keyword evidence="8" id="KW-0807">Transducer</keyword>
<evidence type="ECO:0000256" key="4">
    <source>
        <dbReference type="ARBA" id="ARBA00022989"/>
    </source>
</evidence>
<dbReference type="InterPro" id="IPR017452">
    <property type="entry name" value="GPCR_Rhodpsn_7TM"/>
</dbReference>
<feature type="transmembrane region" description="Helical" evidence="9">
    <location>
        <begin position="258"/>
        <end position="282"/>
    </location>
</feature>
<evidence type="ECO:0000256" key="1">
    <source>
        <dbReference type="ARBA" id="ARBA00004651"/>
    </source>
</evidence>
<organism evidence="11 12">
    <name type="scientific">Pinctada imbricata</name>
    <name type="common">Atlantic pearl-oyster</name>
    <name type="synonym">Pinctada martensii</name>
    <dbReference type="NCBI Taxonomy" id="66713"/>
    <lineage>
        <taxon>Eukaryota</taxon>
        <taxon>Metazoa</taxon>
        <taxon>Spiralia</taxon>
        <taxon>Lophotrochozoa</taxon>
        <taxon>Mollusca</taxon>
        <taxon>Bivalvia</taxon>
        <taxon>Autobranchia</taxon>
        <taxon>Pteriomorphia</taxon>
        <taxon>Pterioida</taxon>
        <taxon>Pterioidea</taxon>
        <taxon>Pteriidae</taxon>
        <taxon>Pinctada</taxon>
    </lineage>
</organism>
<dbReference type="InterPro" id="IPR000276">
    <property type="entry name" value="GPCR_Rhodpsn"/>
</dbReference>
<dbReference type="PANTHER" id="PTHR24230:SF0">
    <property type="entry name" value="G-PROTEIN COUPLED RECEPTORS FAMILY 1 PROFILE DOMAIN-CONTAINING PROTEIN"/>
    <property type="match status" value="1"/>
</dbReference>
<reference evidence="11" key="1">
    <citation type="submission" date="2019-08" db="EMBL/GenBank/DDBJ databases">
        <title>The improved chromosome-level genome for the pearl oyster Pinctada fucata martensii using PacBio sequencing and Hi-C.</title>
        <authorList>
            <person name="Zheng Z."/>
        </authorList>
    </citation>
    <scope>NUCLEOTIDE SEQUENCE</scope>
    <source>
        <strain evidence="11">ZZ-2019</strain>
        <tissue evidence="11">Adductor muscle</tissue>
    </source>
</reference>
<dbReference type="SUPFAM" id="SSF81321">
    <property type="entry name" value="Family A G protein-coupled receptor-like"/>
    <property type="match status" value="1"/>
</dbReference>
<keyword evidence="7" id="KW-0675">Receptor</keyword>
<feature type="transmembrane region" description="Helical" evidence="9">
    <location>
        <begin position="115"/>
        <end position="138"/>
    </location>
</feature>
<dbReference type="GO" id="GO:0008528">
    <property type="term" value="F:G protein-coupled peptide receptor activity"/>
    <property type="evidence" value="ECO:0007669"/>
    <property type="project" value="TreeGrafter"/>
</dbReference>
<feature type="transmembrane region" description="Helical" evidence="9">
    <location>
        <begin position="210"/>
        <end position="234"/>
    </location>
</feature>
<evidence type="ECO:0000256" key="2">
    <source>
        <dbReference type="ARBA" id="ARBA00022475"/>
    </source>
</evidence>